<proteinExistence type="predicted"/>
<sequence>MYEPEVTPQQLDGTGANIESLPDLLGLDLEDLRTLRHPVLDEVLADLRARIDQPAETLWAHSRTA</sequence>
<gene>
    <name evidence="1" type="ORF">FEF34_33975</name>
</gene>
<dbReference type="EMBL" id="VAWE01000001">
    <property type="protein sequence ID" value="TLQ47298.1"/>
    <property type="molecule type" value="Genomic_DNA"/>
</dbReference>
<accession>A0A5R9EB94</accession>
<reference evidence="1 2" key="1">
    <citation type="submission" date="2019-05" db="EMBL/GenBank/DDBJ databases">
        <title>Streptomyces marianii sp. nov., a novel marine actinomycete from southern coast of India.</title>
        <authorList>
            <person name="Iniyan A.M."/>
            <person name="Wink J."/>
            <person name="Ramprasad E."/>
            <person name="Ramana C.V."/>
            <person name="Bunk B."/>
            <person name="Sproer C."/>
            <person name="Joseph F.-J.R.S."/>
            <person name="Vincent S.G.P."/>
        </authorList>
    </citation>
    <scope>NUCLEOTIDE SEQUENCE [LARGE SCALE GENOMIC DNA]</scope>
    <source>
        <strain evidence="1 2">ICN19</strain>
    </source>
</reference>
<dbReference type="Proteomes" id="UP000305921">
    <property type="component" value="Unassembled WGS sequence"/>
</dbReference>
<evidence type="ECO:0000313" key="2">
    <source>
        <dbReference type="Proteomes" id="UP000305921"/>
    </source>
</evidence>
<dbReference type="OrthoDB" id="4295266at2"/>
<dbReference type="RefSeq" id="WP_138056582.1">
    <property type="nucleotide sequence ID" value="NZ_VAWE01000001.1"/>
</dbReference>
<comment type="caution">
    <text evidence="1">The sequence shown here is derived from an EMBL/GenBank/DDBJ whole genome shotgun (WGS) entry which is preliminary data.</text>
</comment>
<protein>
    <submittedName>
        <fullName evidence="1">FXSXX-COOH protein</fullName>
    </submittedName>
</protein>
<evidence type="ECO:0000313" key="1">
    <source>
        <dbReference type="EMBL" id="TLQ47298.1"/>
    </source>
</evidence>
<organism evidence="1 2">
    <name type="scientific">Streptomyces marianii</name>
    <dbReference type="NCBI Taxonomy" id="1817406"/>
    <lineage>
        <taxon>Bacteria</taxon>
        <taxon>Bacillati</taxon>
        <taxon>Actinomycetota</taxon>
        <taxon>Actinomycetes</taxon>
        <taxon>Kitasatosporales</taxon>
        <taxon>Streptomycetaceae</taxon>
        <taxon>Streptomyces</taxon>
    </lineage>
</organism>
<dbReference type="AlphaFoldDB" id="A0A5R9EB94"/>
<name>A0A5R9EB94_9ACTN</name>
<keyword evidence="2" id="KW-1185">Reference proteome</keyword>